<evidence type="ECO:0000313" key="2">
    <source>
        <dbReference type="EMBL" id="SFI63379.1"/>
    </source>
</evidence>
<dbReference type="RefSeq" id="WP_074931064.1">
    <property type="nucleotide sequence ID" value="NZ_FORI01000003.1"/>
</dbReference>
<name>A0A1I3JSY1_9SPIR</name>
<evidence type="ECO:0000256" key="1">
    <source>
        <dbReference type="SAM" id="SignalP"/>
    </source>
</evidence>
<dbReference type="EMBL" id="FORI01000003">
    <property type="protein sequence ID" value="SFI63379.1"/>
    <property type="molecule type" value="Genomic_DNA"/>
</dbReference>
<protein>
    <recommendedName>
        <fullName evidence="4">Lipocalin-like domain-containing protein</fullName>
    </recommendedName>
</protein>
<evidence type="ECO:0000313" key="3">
    <source>
        <dbReference type="Proteomes" id="UP000182737"/>
    </source>
</evidence>
<keyword evidence="1" id="KW-0732">Signal</keyword>
<accession>A0A1I3JSY1</accession>
<evidence type="ECO:0008006" key="4">
    <source>
        <dbReference type="Google" id="ProtNLM"/>
    </source>
</evidence>
<gene>
    <name evidence="2" type="ORF">SAMN04487775_103225</name>
</gene>
<keyword evidence="3" id="KW-1185">Reference proteome</keyword>
<dbReference type="Proteomes" id="UP000182737">
    <property type="component" value="Unassembled WGS sequence"/>
</dbReference>
<reference evidence="3" key="1">
    <citation type="submission" date="2016-10" db="EMBL/GenBank/DDBJ databases">
        <authorList>
            <person name="Varghese N."/>
            <person name="Submissions S."/>
        </authorList>
    </citation>
    <scope>NUCLEOTIDE SEQUENCE [LARGE SCALE GENOMIC DNA]</scope>
    <source>
        <strain evidence="3">XBD1002</strain>
    </source>
</reference>
<organism evidence="2 3">
    <name type="scientific">Treponema bryantii</name>
    <dbReference type="NCBI Taxonomy" id="163"/>
    <lineage>
        <taxon>Bacteria</taxon>
        <taxon>Pseudomonadati</taxon>
        <taxon>Spirochaetota</taxon>
        <taxon>Spirochaetia</taxon>
        <taxon>Spirochaetales</taxon>
        <taxon>Treponemataceae</taxon>
        <taxon>Treponema</taxon>
    </lineage>
</organism>
<feature type="chain" id="PRO_5010158757" description="Lipocalin-like domain-containing protein" evidence="1">
    <location>
        <begin position="28"/>
        <end position="122"/>
    </location>
</feature>
<feature type="signal peptide" evidence="1">
    <location>
        <begin position="1"/>
        <end position="27"/>
    </location>
</feature>
<sequence>MKKITKITGLLAALLILLCFVSCKQNAASTPEPNLVASFKGTMTSSGTETIVSTLSFYDDSSFKNTMDNGGFNGGTYTGDVSKDGTGKLLFTDANTDVDWTRNGDTLELSVMGFSMGTYQKQ</sequence>
<dbReference type="AlphaFoldDB" id="A0A1I3JSY1"/>
<proteinExistence type="predicted"/>